<accession>A0A3A8AK66</accession>
<dbReference type="RefSeq" id="WP_109765900.1">
    <property type="nucleotide sequence ID" value="NZ_QFWV02000007.1"/>
</dbReference>
<dbReference type="PANTHER" id="PTHR37426:SF1">
    <property type="entry name" value="RIBOSOMAL RNA LARGE SUBUNIT METHYLTRANSFERASE J"/>
    <property type="match status" value="1"/>
</dbReference>
<reference evidence="2 3" key="1">
    <citation type="journal article" date="2018" name="Int. J. Syst. Bacteriol.">
        <title>Oceaniradius stylonemae gen. nov., sp. nov., isolated from a red alga, Stylonema cornu-cervi.</title>
        <authorList>
            <person name="Jeong S."/>
        </authorList>
    </citation>
    <scope>NUCLEOTIDE SEQUENCE [LARGE SCALE GENOMIC DNA]</scope>
    <source>
        <strain evidence="2 3">StC1</strain>
    </source>
</reference>
<name>A0A3A8AK66_9HYPH</name>
<comment type="catalytic activity">
    <reaction evidence="1">
        <text>adenosine(2030) in 23S rRNA + S-adenosyl-L-methionine = N(6)-methyladenosine(2030) in 23S rRNA + S-adenosyl-L-homocysteine + H(+)</text>
        <dbReference type="Rhea" id="RHEA:43736"/>
        <dbReference type="Rhea" id="RHEA-COMP:10668"/>
        <dbReference type="Rhea" id="RHEA-COMP:10669"/>
        <dbReference type="ChEBI" id="CHEBI:15378"/>
        <dbReference type="ChEBI" id="CHEBI:57856"/>
        <dbReference type="ChEBI" id="CHEBI:59789"/>
        <dbReference type="ChEBI" id="CHEBI:74411"/>
        <dbReference type="ChEBI" id="CHEBI:74449"/>
        <dbReference type="EC" id="2.1.1.266"/>
    </reaction>
</comment>
<feature type="site" description="Interaction with substrate rRNA" evidence="1">
    <location>
        <position position="3"/>
    </location>
</feature>
<dbReference type="GO" id="GO:0070475">
    <property type="term" value="P:rRNA base methylation"/>
    <property type="evidence" value="ECO:0007669"/>
    <property type="project" value="UniProtKB-UniRule"/>
</dbReference>
<dbReference type="EC" id="2.1.1.266" evidence="1"/>
<dbReference type="Pfam" id="PF04378">
    <property type="entry name" value="RsmJ"/>
    <property type="match status" value="1"/>
</dbReference>
<gene>
    <name evidence="1 2" type="primary">rlmJ</name>
    <name evidence="2" type="ORF">DEM25_011465</name>
</gene>
<dbReference type="EMBL" id="QFWV02000007">
    <property type="protein sequence ID" value="RKF06253.1"/>
    <property type="molecule type" value="Genomic_DNA"/>
</dbReference>
<keyword evidence="1 2" id="KW-0489">Methyltransferase</keyword>
<feature type="active site" description="Proton acceptor" evidence="1">
    <location>
        <position position="168"/>
    </location>
</feature>
<dbReference type="InterPro" id="IPR029063">
    <property type="entry name" value="SAM-dependent_MTases_sf"/>
</dbReference>
<proteinExistence type="inferred from homology"/>
<evidence type="ECO:0000313" key="3">
    <source>
        <dbReference type="Proteomes" id="UP000246132"/>
    </source>
</evidence>
<comment type="function">
    <text evidence="1">Specifically methylates the adenine in position 2030 of 23S rRNA.</text>
</comment>
<sequence>MNYRHAFHAGNFADIVKHVILSRALTYLQRKDKPIFVLDTHAGVGSYDLESEQAARTGEADDGIGRLWPHLADAPDAVGALLAPFADAVKSQNAGDTPRFYPGSPALIARLMRPQDRAVFCELHADDQAALAARFGRAKRIRVNHMDGWQALRTLLPPPERRGLAIIDPPFEARDEFDMMLDGLEAAVRRFATGTLLAWYPIKHEAAIAAFRTGLGQRFKGALLVETAVAAPAADATFRGSGMAIINPPYTLASELETLLPWLMARLEREPGAGAWRIEPLS</sequence>
<dbReference type="PANTHER" id="PTHR37426">
    <property type="entry name" value="RIBOSOMAL RNA LARGE SUBUNIT METHYLTRANSFERASE J"/>
    <property type="match status" value="1"/>
</dbReference>
<dbReference type="HAMAP" id="MF_00934">
    <property type="entry name" value="23SrRNA_methyltr_J"/>
    <property type="match status" value="1"/>
</dbReference>
<dbReference type="Proteomes" id="UP000246132">
    <property type="component" value="Unassembled WGS sequence"/>
</dbReference>
<dbReference type="GO" id="GO:0036307">
    <property type="term" value="F:23S rRNA (adenine(2030)-N(6))-methyltransferase activity"/>
    <property type="evidence" value="ECO:0007669"/>
    <property type="project" value="UniProtKB-UniRule"/>
</dbReference>
<dbReference type="OrthoDB" id="9791274at2"/>
<keyword evidence="1" id="KW-0694">RNA-binding</keyword>
<feature type="binding site" evidence="1">
    <location>
        <position position="122"/>
    </location>
    <ligand>
        <name>S-adenosyl-L-methionine</name>
        <dbReference type="ChEBI" id="CHEBI:59789"/>
    </ligand>
</feature>
<organism evidence="2 3">
    <name type="scientific">Oceaniradius stylonematis</name>
    <dbReference type="NCBI Taxonomy" id="2184161"/>
    <lineage>
        <taxon>Bacteria</taxon>
        <taxon>Pseudomonadati</taxon>
        <taxon>Pseudomonadota</taxon>
        <taxon>Alphaproteobacteria</taxon>
        <taxon>Hyphomicrobiales</taxon>
        <taxon>Ahrensiaceae</taxon>
        <taxon>Oceaniradius</taxon>
    </lineage>
</organism>
<evidence type="ECO:0000256" key="1">
    <source>
        <dbReference type="HAMAP-Rule" id="MF_00934"/>
    </source>
</evidence>
<dbReference type="InterPro" id="IPR007473">
    <property type="entry name" value="RlmJ"/>
</dbReference>
<comment type="caution">
    <text evidence="2">The sequence shown here is derived from an EMBL/GenBank/DDBJ whole genome shotgun (WGS) entry which is preliminary data.</text>
</comment>
<feature type="binding site" evidence="1">
    <location>
        <position position="41"/>
    </location>
    <ligand>
        <name>S-adenosyl-L-methionine</name>
        <dbReference type="ChEBI" id="CHEBI:59789"/>
    </ligand>
</feature>
<evidence type="ECO:0000313" key="2">
    <source>
        <dbReference type="EMBL" id="RKF06253.1"/>
    </source>
</evidence>
<dbReference type="Gene3D" id="3.40.50.150">
    <property type="entry name" value="Vaccinia Virus protein VP39"/>
    <property type="match status" value="1"/>
</dbReference>
<keyword evidence="1" id="KW-0698">rRNA processing</keyword>
<keyword evidence="1" id="KW-0949">S-adenosyl-L-methionine</keyword>
<feature type="binding site" evidence="1">
    <location>
        <begin position="147"/>
        <end position="148"/>
    </location>
    <ligand>
        <name>S-adenosyl-L-methionine</name>
        <dbReference type="ChEBI" id="CHEBI:59789"/>
    </ligand>
</feature>
<dbReference type="SUPFAM" id="SSF53335">
    <property type="entry name" value="S-adenosyl-L-methionine-dependent methyltransferases"/>
    <property type="match status" value="1"/>
</dbReference>
<comment type="subunit">
    <text evidence="1">Monomer.</text>
</comment>
<keyword evidence="3" id="KW-1185">Reference proteome</keyword>
<dbReference type="GO" id="GO:0003723">
    <property type="term" value="F:RNA binding"/>
    <property type="evidence" value="ECO:0007669"/>
    <property type="project" value="UniProtKB-UniRule"/>
</dbReference>
<feature type="binding site" evidence="1">
    <location>
        <position position="18"/>
    </location>
    <ligand>
        <name>S-adenosyl-L-methionine</name>
        <dbReference type="ChEBI" id="CHEBI:59789"/>
    </ligand>
</feature>
<feature type="binding site" evidence="1">
    <location>
        <position position="168"/>
    </location>
    <ligand>
        <name>S-adenosyl-L-methionine</name>
        <dbReference type="ChEBI" id="CHEBI:59789"/>
    </ligand>
</feature>
<dbReference type="GO" id="GO:0005829">
    <property type="term" value="C:cytosol"/>
    <property type="evidence" value="ECO:0007669"/>
    <property type="project" value="TreeGrafter"/>
</dbReference>
<keyword evidence="1 2" id="KW-0808">Transferase</keyword>
<dbReference type="AlphaFoldDB" id="A0A3A8AK66"/>
<feature type="binding site" evidence="1">
    <location>
        <position position="104"/>
    </location>
    <ligand>
        <name>S-adenosyl-L-methionine</name>
        <dbReference type="ChEBI" id="CHEBI:59789"/>
    </ligand>
</feature>
<comment type="similarity">
    <text evidence="1">Belongs to the RlmJ family.</text>
</comment>
<protein>
    <recommendedName>
        <fullName evidence="1">Ribosomal RNA large subunit methyltransferase J</fullName>
        <ecNumber evidence="1">2.1.1.266</ecNumber>
    </recommendedName>
    <alternativeName>
        <fullName evidence="1">23S rRNA (adenine(2030)-N6)-methyltransferase</fullName>
    </alternativeName>
    <alternativeName>
        <fullName evidence="1">23S rRNA m6A2030 methyltransferase</fullName>
    </alternativeName>
</protein>